<feature type="region of interest" description="Disordered" evidence="1">
    <location>
        <begin position="112"/>
        <end position="169"/>
    </location>
</feature>
<dbReference type="Gramene" id="PNW70406">
    <property type="protein sequence ID" value="PNW70406"/>
    <property type="gene ID" value="CHLRE_17g718450v5"/>
</dbReference>
<keyword evidence="3" id="KW-1185">Reference proteome</keyword>
<dbReference type="Proteomes" id="UP000006906">
    <property type="component" value="Chromosome 17"/>
</dbReference>
<dbReference type="EMBL" id="CM008978">
    <property type="protein sequence ID" value="PNW70406.1"/>
    <property type="molecule type" value="Genomic_DNA"/>
</dbReference>
<accession>A0A2K3CQ51</accession>
<name>A0A2K3CQ51_CHLRE</name>
<feature type="compositionally biased region" description="Gly residues" evidence="1">
    <location>
        <begin position="388"/>
        <end position="401"/>
    </location>
</feature>
<dbReference type="AlphaFoldDB" id="A0A2K3CQ51"/>
<dbReference type="OrthoDB" id="552055at2759"/>
<protein>
    <recommendedName>
        <fullName evidence="4">GAR domain-containing protein</fullName>
    </recommendedName>
</protein>
<feature type="region of interest" description="Disordered" evidence="1">
    <location>
        <begin position="335"/>
        <end position="404"/>
    </location>
</feature>
<evidence type="ECO:0000313" key="3">
    <source>
        <dbReference type="Proteomes" id="UP000006906"/>
    </source>
</evidence>
<feature type="compositionally biased region" description="Polar residues" evidence="1">
    <location>
        <begin position="143"/>
        <end position="157"/>
    </location>
</feature>
<feature type="compositionally biased region" description="Pro residues" evidence="1">
    <location>
        <begin position="241"/>
        <end position="252"/>
    </location>
</feature>
<sequence length="879" mass="86820">MSTLPHDQALAPPAASEPSSSASYMRCTSVSSPERQSAAELHECAPQQRRVSSPSHRLEVTAEAAQTHGILHASATGNAPQPSATALIAVLSEGTSPEICPYVTVLMDADETGPLPEQSARSGGAFTPRRSTNGHSGNDDDASTSSAHTQPGTSISARASPPLLPTSPGYGFDGAGGSLYGCLLQRLAPLSPSLAALAPAHWGDVDAVVQALAADLQGGPGGAGLAPAASPTAAVSRLPVPLMPDSPPPPTQQQPGTPESPLHCLEAAAATAMAEKAAPPPPCASLSRQACELQGLAGDLVAVLRQAGDDIRRLRARRPRRPLLLLPRTAALLASSAGRSGGDGDAAPGERRRALSRSCSTRHGGGRTSASPARAPLRRAVSGRTREWGGGGFGGQGGAGTGTQAPRREQLLLRTSSRGASVRWAASAAPQAPAAALAPSLMSITSEMAPVSQPAIVVARSRDGSLRPARTTSKDGAAACTAATGVSRIPRPQGVVAQISAPSGGAKGAMSEAAAALAAAAAAAAAVQTHVQSLRDRRRETHGEDPAFAMARLEYQRSCRAAQEEAASRRAAQLLLAPGPAAVAAAADRSGPPRAPPAGMRMSASSVASQPLTSALLLASAAAAERGSGAQGPAACATNEGEHMENTVCAAGAGTDGSSQASTAAGVAPGPRPPRAAVMSRCSSSHSLASVASGMSAISGVSAAASAFSAASSAAARCGYGHAGHGGRVCAACSRRAAAAAAAAAEGGGSGCGGGGGGGDGMGASSVWGGEGQRAQQRQQERAVDVAVERLSGVFEANQVSLGLTKVAAFTYAAGAKRYRLQLLPDGRLAVRRGGGWEELTAALARSPRLAAAGITGAAVAAAAASGASAGAAVGAAHG</sequence>
<evidence type="ECO:0000313" key="2">
    <source>
        <dbReference type="EMBL" id="PNW70406.1"/>
    </source>
</evidence>
<feature type="compositionally biased region" description="Low complexity" evidence="1">
    <location>
        <begin position="9"/>
        <end position="23"/>
    </location>
</feature>
<gene>
    <name evidence="2" type="ORF">CHLRE_17g718450v5</name>
</gene>
<dbReference type="InParanoid" id="A0A2K3CQ51"/>
<feature type="compositionally biased region" description="Low complexity" evidence="1">
    <location>
        <begin position="368"/>
        <end position="380"/>
    </location>
</feature>
<feature type="region of interest" description="Disordered" evidence="1">
    <location>
        <begin position="238"/>
        <end position="261"/>
    </location>
</feature>
<dbReference type="KEGG" id="cre:CHLRE_17g718450v5"/>
<evidence type="ECO:0008006" key="4">
    <source>
        <dbReference type="Google" id="ProtNLM"/>
    </source>
</evidence>
<dbReference type="GeneID" id="66057014"/>
<evidence type="ECO:0000256" key="1">
    <source>
        <dbReference type="SAM" id="MobiDB-lite"/>
    </source>
</evidence>
<proteinExistence type="predicted"/>
<reference evidence="2 3" key="1">
    <citation type="journal article" date="2007" name="Science">
        <title>The Chlamydomonas genome reveals the evolution of key animal and plant functions.</title>
        <authorList>
            <person name="Merchant S.S."/>
            <person name="Prochnik S.E."/>
            <person name="Vallon O."/>
            <person name="Harris E.H."/>
            <person name="Karpowicz S.J."/>
            <person name="Witman G.B."/>
            <person name="Terry A."/>
            <person name="Salamov A."/>
            <person name="Fritz-Laylin L.K."/>
            <person name="Marechal-Drouard L."/>
            <person name="Marshall W.F."/>
            <person name="Qu L.H."/>
            <person name="Nelson D.R."/>
            <person name="Sanderfoot A.A."/>
            <person name="Spalding M.H."/>
            <person name="Kapitonov V.V."/>
            <person name="Ren Q."/>
            <person name="Ferris P."/>
            <person name="Lindquist E."/>
            <person name="Shapiro H."/>
            <person name="Lucas S.M."/>
            <person name="Grimwood J."/>
            <person name="Schmutz J."/>
            <person name="Cardol P."/>
            <person name="Cerutti H."/>
            <person name="Chanfreau G."/>
            <person name="Chen C.L."/>
            <person name="Cognat V."/>
            <person name="Croft M.T."/>
            <person name="Dent R."/>
            <person name="Dutcher S."/>
            <person name="Fernandez E."/>
            <person name="Fukuzawa H."/>
            <person name="Gonzalez-Ballester D."/>
            <person name="Gonzalez-Halphen D."/>
            <person name="Hallmann A."/>
            <person name="Hanikenne M."/>
            <person name="Hippler M."/>
            <person name="Inwood W."/>
            <person name="Jabbari K."/>
            <person name="Kalanon M."/>
            <person name="Kuras R."/>
            <person name="Lefebvre P.A."/>
            <person name="Lemaire S.D."/>
            <person name="Lobanov A.V."/>
            <person name="Lohr M."/>
            <person name="Manuell A."/>
            <person name="Meier I."/>
            <person name="Mets L."/>
            <person name="Mittag M."/>
            <person name="Mittelmeier T."/>
            <person name="Moroney J.V."/>
            <person name="Moseley J."/>
            <person name="Napoli C."/>
            <person name="Nedelcu A.M."/>
            <person name="Niyogi K."/>
            <person name="Novoselov S.V."/>
            <person name="Paulsen I.T."/>
            <person name="Pazour G."/>
            <person name="Purton S."/>
            <person name="Ral J.P."/>
            <person name="Riano-Pachon D.M."/>
            <person name="Riekhof W."/>
            <person name="Rymarquis L."/>
            <person name="Schroda M."/>
            <person name="Stern D."/>
            <person name="Umen J."/>
            <person name="Willows R."/>
            <person name="Wilson N."/>
            <person name="Zimmer S.L."/>
            <person name="Allmer J."/>
            <person name="Balk J."/>
            <person name="Bisova K."/>
            <person name="Chen C.J."/>
            <person name="Elias M."/>
            <person name="Gendler K."/>
            <person name="Hauser C."/>
            <person name="Lamb M.R."/>
            <person name="Ledford H."/>
            <person name="Long J.C."/>
            <person name="Minagawa J."/>
            <person name="Page M.D."/>
            <person name="Pan J."/>
            <person name="Pootakham W."/>
            <person name="Roje S."/>
            <person name="Rose A."/>
            <person name="Stahlberg E."/>
            <person name="Terauchi A.M."/>
            <person name="Yang P."/>
            <person name="Ball S."/>
            <person name="Bowler C."/>
            <person name="Dieckmann C.L."/>
            <person name="Gladyshev V.N."/>
            <person name="Green P."/>
            <person name="Jorgensen R."/>
            <person name="Mayfield S."/>
            <person name="Mueller-Roeber B."/>
            <person name="Rajamani S."/>
            <person name="Sayre R.T."/>
            <person name="Brokstein P."/>
            <person name="Dubchak I."/>
            <person name="Goodstein D."/>
            <person name="Hornick L."/>
            <person name="Huang Y.W."/>
            <person name="Jhaveri J."/>
            <person name="Luo Y."/>
            <person name="Martinez D."/>
            <person name="Ngau W.C."/>
            <person name="Otillar B."/>
            <person name="Poliakov A."/>
            <person name="Porter A."/>
            <person name="Szajkowski L."/>
            <person name="Werner G."/>
            <person name="Zhou K."/>
            <person name="Grigoriev I.V."/>
            <person name="Rokhsar D.S."/>
            <person name="Grossman A.R."/>
        </authorList>
    </citation>
    <scope>NUCLEOTIDE SEQUENCE [LARGE SCALE GENOMIC DNA]</scope>
    <source>
        <strain evidence="3">CC-503</strain>
    </source>
</reference>
<feature type="region of interest" description="Disordered" evidence="1">
    <location>
        <begin position="1"/>
        <end position="56"/>
    </location>
</feature>
<dbReference type="RefSeq" id="XP_042914671.1">
    <property type="nucleotide sequence ID" value="XM_043072212.1"/>
</dbReference>
<organism evidence="2 3">
    <name type="scientific">Chlamydomonas reinhardtii</name>
    <name type="common">Chlamydomonas smithii</name>
    <dbReference type="NCBI Taxonomy" id="3055"/>
    <lineage>
        <taxon>Eukaryota</taxon>
        <taxon>Viridiplantae</taxon>
        <taxon>Chlorophyta</taxon>
        <taxon>core chlorophytes</taxon>
        <taxon>Chlorophyceae</taxon>
        <taxon>CS clade</taxon>
        <taxon>Chlamydomonadales</taxon>
        <taxon>Chlamydomonadaceae</taxon>
        <taxon>Chlamydomonas</taxon>
    </lineage>
</organism>
<feature type="compositionally biased region" description="Polar residues" evidence="1">
    <location>
        <begin position="26"/>
        <end position="35"/>
    </location>
</feature>